<dbReference type="SUPFAM" id="SSF101744">
    <property type="entry name" value="Rof/RNase P subunit-like"/>
    <property type="match status" value="1"/>
</dbReference>
<dbReference type="InterPro" id="IPR009778">
    <property type="entry name" value="ROF"/>
</dbReference>
<dbReference type="Pfam" id="PF07073">
    <property type="entry name" value="ROF"/>
    <property type="match status" value="1"/>
</dbReference>
<evidence type="ECO:0000313" key="1">
    <source>
        <dbReference type="EMBL" id="MFC3913071.1"/>
    </source>
</evidence>
<comment type="caution">
    <text evidence="1">The sequence shown here is derived from an EMBL/GenBank/DDBJ whole genome shotgun (WGS) entry which is preliminary data.</text>
</comment>
<accession>A0ABV8CMI8</accession>
<dbReference type="RefSeq" id="WP_377151306.1">
    <property type="nucleotide sequence ID" value="NZ_JBHSAF010000005.1"/>
</dbReference>
<gene>
    <name evidence="1" type="ORF">ACFOSS_06265</name>
</gene>
<dbReference type="InterPro" id="IPR023534">
    <property type="entry name" value="Rof/RNase_P-like"/>
</dbReference>
<name>A0ABV8CMI8_9GAMM</name>
<keyword evidence="2" id="KW-1185">Reference proteome</keyword>
<proteinExistence type="predicted"/>
<dbReference type="InterPro" id="IPR038626">
    <property type="entry name" value="Rof-like_sf"/>
</dbReference>
<dbReference type="EMBL" id="JBHSAF010000005">
    <property type="protein sequence ID" value="MFC3913071.1"/>
    <property type="molecule type" value="Genomic_DNA"/>
</dbReference>
<reference evidence="2" key="1">
    <citation type="journal article" date="2019" name="Int. J. Syst. Evol. Microbiol.">
        <title>The Global Catalogue of Microorganisms (GCM) 10K type strain sequencing project: providing services to taxonomists for standard genome sequencing and annotation.</title>
        <authorList>
            <consortium name="The Broad Institute Genomics Platform"/>
            <consortium name="The Broad Institute Genome Sequencing Center for Infectious Disease"/>
            <person name="Wu L."/>
            <person name="Ma J."/>
        </authorList>
    </citation>
    <scope>NUCLEOTIDE SEQUENCE [LARGE SCALE GENOMIC DNA]</scope>
    <source>
        <strain evidence="2">CCUG 54939</strain>
    </source>
</reference>
<dbReference type="Gene3D" id="2.30.30.400">
    <property type="entry name" value="Rof-like"/>
    <property type="match status" value="1"/>
</dbReference>
<organism evidence="1 2">
    <name type="scientific">Pseudaeromonas sharmana</name>
    <dbReference type="NCBI Taxonomy" id="328412"/>
    <lineage>
        <taxon>Bacteria</taxon>
        <taxon>Pseudomonadati</taxon>
        <taxon>Pseudomonadota</taxon>
        <taxon>Gammaproteobacteria</taxon>
        <taxon>Aeromonadales</taxon>
        <taxon>Aeromonadaceae</taxon>
        <taxon>Pseudaeromonas</taxon>
    </lineage>
</organism>
<evidence type="ECO:0000313" key="2">
    <source>
        <dbReference type="Proteomes" id="UP001595692"/>
    </source>
</evidence>
<protein>
    <submittedName>
        <fullName evidence="1">Rho-binding antiterminator</fullName>
    </submittedName>
</protein>
<dbReference type="Proteomes" id="UP001595692">
    <property type="component" value="Unassembled WGS sequence"/>
</dbReference>
<sequence>MSEYQPVGCALIERLELATLQRREITVTLNDHTRHRGRILDVETRADKSEWLLLSCAAGTPPLAIRLDQLQKLELDER</sequence>